<dbReference type="PANTHER" id="PTHR42774:SF3">
    <property type="entry name" value="KETOHEXOKINASE"/>
    <property type="match status" value="1"/>
</dbReference>
<comment type="caution">
    <text evidence="2">The sequence shown here is derived from an EMBL/GenBank/DDBJ whole genome shotgun (WGS) entry which is preliminary data.</text>
</comment>
<dbReference type="RefSeq" id="WP_162422352.1">
    <property type="nucleotide sequence ID" value="NZ_WVIE01000005.1"/>
</dbReference>
<keyword evidence="3" id="KW-1185">Reference proteome</keyword>
<dbReference type="AlphaFoldDB" id="A0A8J7YYF9"/>
<evidence type="ECO:0000259" key="1">
    <source>
        <dbReference type="Pfam" id="PF00294"/>
    </source>
</evidence>
<proteinExistence type="predicted"/>
<dbReference type="GO" id="GO:0016301">
    <property type="term" value="F:kinase activity"/>
    <property type="evidence" value="ECO:0007669"/>
    <property type="project" value="UniProtKB-KW"/>
</dbReference>
<accession>A0A8J7YYF9</accession>
<feature type="domain" description="Carbohydrate kinase PfkB" evidence="1">
    <location>
        <begin position="5"/>
        <end position="290"/>
    </location>
</feature>
<evidence type="ECO:0000313" key="2">
    <source>
        <dbReference type="EMBL" id="NDJ16844.1"/>
    </source>
</evidence>
<dbReference type="InterPro" id="IPR052562">
    <property type="entry name" value="Ketohexokinase-related"/>
</dbReference>
<dbReference type="SUPFAM" id="SSF53613">
    <property type="entry name" value="Ribokinase-like"/>
    <property type="match status" value="1"/>
</dbReference>
<dbReference type="EMBL" id="WVIE01000005">
    <property type="protein sequence ID" value="NDJ16844.1"/>
    <property type="molecule type" value="Genomic_DNA"/>
</dbReference>
<gene>
    <name evidence="2" type="ORF">GS601_05995</name>
</gene>
<reference evidence="2" key="1">
    <citation type="submission" date="2019-12" db="EMBL/GenBank/DDBJ databases">
        <title>High-Quality draft genome sequences of three cyanobacteria isolated from the limestone walls of the Old Cathedral of Coimbra.</title>
        <authorList>
            <person name="Tiago I."/>
            <person name="Soares F."/>
            <person name="Portugal A."/>
        </authorList>
    </citation>
    <scope>NUCLEOTIDE SEQUENCE</scope>
    <source>
        <strain evidence="2">A</strain>
    </source>
</reference>
<evidence type="ECO:0000313" key="3">
    <source>
        <dbReference type="Proteomes" id="UP000646053"/>
    </source>
</evidence>
<dbReference type="PANTHER" id="PTHR42774">
    <property type="entry name" value="PHOSPHOTRANSFERASE SYSTEM TRANSPORT PROTEIN"/>
    <property type="match status" value="1"/>
</dbReference>
<keyword evidence="2" id="KW-0418">Kinase</keyword>
<organism evidence="2 3">
    <name type="scientific">Myxacorys almedinensis A</name>
    <dbReference type="NCBI Taxonomy" id="2690445"/>
    <lineage>
        <taxon>Bacteria</taxon>
        <taxon>Bacillati</taxon>
        <taxon>Cyanobacteriota</taxon>
        <taxon>Cyanophyceae</taxon>
        <taxon>Leptolyngbyales</taxon>
        <taxon>Leptolyngbyaceae</taxon>
        <taxon>Myxacorys</taxon>
        <taxon>Myxacorys almedinensis</taxon>
    </lineage>
</organism>
<sequence length="303" mass="32023">MSKGLFVGMVTLDLIYLVEQLPNRNQKIVAIDALTSAGGPATNAAVAFQHLENQVVVMGAIGTHPTAHLIVTELQEWGVAIADLAPTRTESPPVSSILVTRSTGERAVVSINAVKFQIGREQIPPNVLAGVDVVLVDGHQMEIGAAIAKQASGGSAKQASGGSAQSAQDQKIPVVMDGGSWKPGFETVLPWVDYAICSANFYPPGCKTTQEVMNYLSKFGIEHIAVTNGGDAIALLSHGESGSIQVPHVPIIDTLGAGDIFHGAFCHFILQTNFKQALVQSAQIAARACQFFGTRQWMRPTSV</sequence>
<name>A0A8J7YYF9_9CYAN</name>
<keyword evidence="2" id="KW-0808">Transferase</keyword>
<dbReference type="Pfam" id="PF00294">
    <property type="entry name" value="PfkB"/>
    <property type="match status" value="1"/>
</dbReference>
<dbReference type="Gene3D" id="3.40.1190.20">
    <property type="match status" value="1"/>
</dbReference>
<dbReference type="InterPro" id="IPR029056">
    <property type="entry name" value="Ribokinase-like"/>
</dbReference>
<protein>
    <submittedName>
        <fullName evidence="2">Sugar kinase</fullName>
    </submittedName>
</protein>
<dbReference type="Proteomes" id="UP000646053">
    <property type="component" value="Unassembled WGS sequence"/>
</dbReference>
<dbReference type="InterPro" id="IPR011611">
    <property type="entry name" value="PfkB_dom"/>
</dbReference>